<dbReference type="EMBL" id="BGZI01000020">
    <property type="protein sequence ID" value="GBO89243.1"/>
    <property type="molecule type" value="Genomic_DNA"/>
</dbReference>
<evidence type="ECO:0000313" key="2">
    <source>
        <dbReference type="Proteomes" id="UP000387223"/>
    </source>
</evidence>
<dbReference type="Proteomes" id="UP000387223">
    <property type="component" value="Unassembled WGS sequence"/>
</dbReference>
<comment type="caution">
    <text evidence="1">The sequence shown here is derived from an EMBL/GenBank/DDBJ whole genome shotgun (WGS) entry which is preliminary data.</text>
</comment>
<evidence type="ECO:0000313" key="1">
    <source>
        <dbReference type="EMBL" id="GBO89243.1"/>
    </source>
</evidence>
<reference evidence="1 2" key="1">
    <citation type="journal article" date="2019" name="J. Gen. Appl. Microbiol.">
        <title>Aerobic degradation of cis-dichloroethene by the marine bacterium Marinobacter salsuginis strain 5N-3.</title>
        <authorList>
            <person name="Inoue Y."/>
            <person name="Fukunaga Y."/>
            <person name="Katsumata H."/>
            <person name="Ohji S."/>
            <person name="Hosoyama A."/>
            <person name="Mori K."/>
            <person name="Ando K."/>
        </authorList>
    </citation>
    <scope>NUCLEOTIDE SEQUENCE [LARGE SCALE GENOMIC DNA]</scope>
    <source>
        <strain evidence="1 2">NBRC 109114</strain>
    </source>
</reference>
<dbReference type="RefSeq" id="WP_136630315.1">
    <property type="nucleotide sequence ID" value="NZ_BGZI01000020.1"/>
</dbReference>
<gene>
    <name evidence="1" type="ORF">MSSD14B_29110</name>
</gene>
<protein>
    <submittedName>
        <fullName evidence="1">Uncharacterized protein</fullName>
    </submittedName>
</protein>
<sequence>MKCYFGGSSLEGLDYEFRSICFAENLEQAKQLIWRFGDVHEDCDSEYIYLRVIRRPEHDDMFGKDGRKDAHVVTDRGVYREMGWSVECDEHCDGCGLATMDGDFPLCDECEMCDECGHEDDCPNLNQSETEAA</sequence>
<dbReference type="AlphaFoldDB" id="A0A5M3Q231"/>
<proteinExistence type="predicted"/>
<name>A0A5M3Q231_9GAMM</name>
<organism evidence="1 2">
    <name type="scientific">Marinobacter salsuginis</name>
    <dbReference type="NCBI Taxonomy" id="418719"/>
    <lineage>
        <taxon>Bacteria</taxon>
        <taxon>Pseudomonadati</taxon>
        <taxon>Pseudomonadota</taxon>
        <taxon>Gammaproteobacteria</taxon>
        <taxon>Pseudomonadales</taxon>
        <taxon>Marinobacteraceae</taxon>
        <taxon>Marinobacter</taxon>
    </lineage>
</organism>
<accession>A0A5M3Q231</accession>